<dbReference type="AlphaFoldDB" id="A0A8J1U443"/>
<gene>
    <name evidence="2" type="ORF">OFUS_LOCUS12322</name>
</gene>
<dbReference type="GO" id="GO:0004061">
    <property type="term" value="F:arylformamidase activity"/>
    <property type="evidence" value="ECO:0007669"/>
    <property type="project" value="InterPro"/>
</dbReference>
<dbReference type="GO" id="GO:0019441">
    <property type="term" value="P:L-tryptophan catabolic process to kynurenine"/>
    <property type="evidence" value="ECO:0007669"/>
    <property type="project" value="InterPro"/>
</dbReference>
<evidence type="ECO:0000313" key="3">
    <source>
        <dbReference type="Proteomes" id="UP000749559"/>
    </source>
</evidence>
<organism evidence="2 3">
    <name type="scientific">Owenia fusiformis</name>
    <name type="common">Polychaete worm</name>
    <dbReference type="NCBI Taxonomy" id="6347"/>
    <lineage>
        <taxon>Eukaryota</taxon>
        <taxon>Metazoa</taxon>
        <taxon>Spiralia</taxon>
        <taxon>Lophotrochozoa</taxon>
        <taxon>Annelida</taxon>
        <taxon>Polychaeta</taxon>
        <taxon>Sedentaria</taxon>
        <taxon>Canalipalpata</taxon>
        <taxon>Sabellida</taxon>
        <taxon>Oweniida</taxon>
        <taxon>Oweniidae</taxon>
        <taxon>Owenia</taxon>
    </lineage>
</organism>
<dbReference type="PANTHER" id="PTHR43564">
    <property type="entry name" value="KYNURENINE FORMAMIDASE-LIKE PROTEIN"/>
    <property type="match status" value="1"/>
</dbReference>
<dbReference type="Pfam" id="PF04199">
    <property type="entry name" value="Cyclase"/>
    <property type="match status" value="1"/>
</dbReference>
<dbReference type="PANTHER" id="PTHR43564:SF2">
    <property type="entry name" value="BLR6059 PROTEIN"/>
    <property type="match status" value="1"/>
</dbReference>
<keyword evidence="3" id="KW-1185">Reference proteome</keyword>
<protein>
    <submittedName>
        <fullName evidence="2">Uncharacterized protein</fullName>
    </submittedName>
</protein>
<dbReference type="InterPro" id="IPR007325">
    <property type="entry name" value="KFase/CYL"/>
</dbReference>
<name>A0A8J1U443_OWEFU</name>
<sequence length="256" mass="28188">MTYLVNKDLMKWPGHKSYNSTIALLGPVLGAPFVASNNFETSEHVGTHMDAPYHFTAQGWRLHQIPFSQLKGPAVVIDIREKASQIQDATLDVSDLEDWESEFGQQIPKGAVILMNSGWNKYWGNATAYVGGDTIETLHSPGFSREAVDWLLKNRDVVGFATDTLNCDIGKTLNFEAHILMLGENKWCVEMAANVGEIPKQGSVVYAMPMKIENGSGAPIRLYAVWDEKDPWVTGGATCITCCITIIGLAVLSHIF</sequence>
<comment type="caution">
    <text evidence="2">The sequence shown here is derived from an EMBL/GenBank/DDBJ whole genome shotgun (WGS) entry which is preliminary data.</text>
</comment>
<dbReference type="Gene3D" id="3.50.30.50">
    <property type="entry name" value="Putative cyclase"/>
    <property type="match status" value="1"/>
</dbReference>
<evidence type="ECO:0000313" key="2">
    <source>
        <dbReference type="EMBL" id="CAH1786417.1"/>
    </source>
</evidence>
<dbReference type="EMBL" id="CAIIXF020000006">
    <property type="protein sequence ID" value="CAH1786417.1"/>
    <property type="molecule type" value="Genomic_DNA"/>
</dbReference>
<proteinExistence type="inferred from homology"/>
<dbReference type="SUPFAM" id="SSF102198">
    <property type="entry name" value="Putative cyclase"/>
    <property type="match status" value="1"/>
</dbReference>
<reference evidence="2" key="1">
    <citation type="submission" date="2022-03" db="EMBL/GenBank/DDBJ databases">
        <authorList>
            <person name="Martin C."/>
        </authorList>
    </citation>
    <scope>NUCLEOTIDE SEQUENCE</scope>
</reference>
<comment type="similarity">
    <text evidence="1">Belongs to the Cyclase 1 superfamily.</text>
</comment>
<dbReference type="Proteomes" id="UP000749559">
    <property type="component" value="Unassembled WGS sequence"/>
</dbReference>
<dbReference type="OrthoDB" id="7108654at2759"/>
<accession>A0A8J1U443</accession>
<dbReference type="InterPro" id="IPR037175">
    <property type="entry name" value="KFase_sf"/>
</dbReference>
<evidence type="ECO:0000256" key="1">
    <source>
        <dbReference type="ARBA" id="ARBA00007865"/>
    </source>
</evidence>